<dbReference type="eggNOG" id="COG1173">
    <property type="taxonomic scope" value="Bacteria"/>
</dbReference>
<keyword evidence="11" id="KW-1185">Reference proteome</keyword>
<feature type="transmembrane region" description="Helical" evidence="7">
    <location>
        <begin position="270"/>
        <end position="294"/>
    </location>
</feature>
<accession>W5IK90</accession>
<dbReference type="SUPFAM" id="SSF161098">
    <property type="entry name" value="MetI-like"/>
    <property type="match status" value="1"/>
</dbReference>
<comment type="caution">
    <text evidence="10">The sequence shown here is derived from an EMBL/GenBank/DDBJ whole genome shotgun (WGS) entry which is preliminary data.</text>
</comment>
<dbReference type="Proteomes" id="UP000005777">
    <property type="component" value="Unassembled WGS sequence"/>
</dbReference>
<protein>
    <recommendedName>
        <fullName evidence="9">ABC transmembrane type-1 domain-containing protein</fullName>
    </recommendedName>
</protein>
<feature type="transmembrane region" description="Helical" evidence="7">
    <location>
        <begin position="226"/>
        <end position="250"/>
    </location>
</feature>
<keyword evidence="2 7" id="KW-0813">Transport</keyword>
<evidence type="ECO:0000256" key="6">
    <source>
        <dbReference type="ARBA" id="ARBA00023136"/>
    </source>
</evidence>
<evidence type="ECO:0000256" key="1">
    <source>
        <dbReference type="ARBA" id="ARBA00004651"/>
    </source>
</evidence>
<dbReference type="Gene3D" id="1.10.3720.10">
    <property type="entry name" value="MetI-like"/>
    <property type="match status" value="1"/>
</dbReference>
<evidence type="ECO:0000256" key="7">
    <source>
        <dbReference type="RuleBase" id="RU363032"/>
    </source>
</evidence>
<comment type="subcellular location">
    <subcellularLocation>
        <location evidence="1 7">Cell membrane</location>
        <topology evidence="1 7">Multi-pass membrane protein</topology>
    </subcellularLocation>
</comment>
<keyword evidence="6 7" id="KW-0472">Membrane</keyword>
<keyword evidence="5 7" id="KW-1133">Transmembrane helix</keyword>
<dbReference type="Pfam" id="PF00528">
    <property type="entry name" value="BPD_transp_1"/>
    <property type="match status" value="1"/>
</dbReference>
<dbReference type="EMBL" id="ADCX01000004">
    <property type="protein sequence ID" value="EFG27349.1"/>
    <property type="molecule type" value="Genomic_DNA"/>
</dbReference>
<gene>
    <name evidence="10" type="ORF">HMPREF9020_00991</name>
</gene>
<keyword evidence="4 7" id="KW-0812">Transmembrane</keyword>
<name>W5IK90_SCAIO</name>
<evidence type="ECO:0000256" key="8">
    <source>
        <dbReference type="SAM" id="MobiDB-lite"/>
    </source>
</evidence>
<dbReference type="HOGENOM" id="CLU_028518_5_2_11"/>
<proteinExistence type="inferred from homology"/>
<dbReference type="PROSITE" id="PS50928">
    <property type="entry name" value="ABC_TM1"/>
    <property type="match status" value="1"/>
</dbReference>
<evidence type="ECO:0000256" key="5">
    <source>
        <dbReference type="ARBA" id="ARBA00022989"/>
    </source>
</evidence>
<dbReference type="InterPro" id="IPR000515">
    <property type="entry name" value="MetI-like"/>
</dbReference>
<evidence type="ECO:0000313" key="11">
    <source>
        <dbReference type="Proteomes" id="UP000005777"/>
    </source>
</evidence>
<feature type="transmembrane region" description="Helical" evidence="7">
    <location>
        <begin position="144"/>
        <end position="163"/>
    </location>
</feature>
<comment type="similarity">
    <text evidence="7">Belongs to the binding-protein-dependent transport system permease family.</text>
</comment>
<dbReference type="InterPro" id="IPR035906">
    <property type="entry name" value="MetI-like_sf"/>
</dbReference>
<feature type="transmembrane region" description="Helical" evidence="7">
    <location>
        <begin position="47"/>
        <end position="66"/>
    </location>
</feature>
<evidence type="ECO:0000313" key="10">
    <source>
        <dbReference type="EMBL" id="EFG27349.1"/>
    </source>
</evidence>
<dbReference type="GO" id="GO:0055085">
    <property type="term" value="P:transmembrane transport"/>
    <property type="evidence" value="ECO:0007669"/>
    <property type="project" value="InterPro"/>
</dbReference>
<evidence type="ECO:0000256" key="4">
    <source>
        <dbReference type="ARBA" id="ARBA00022692"/>
    </source>
</evidence>
<dbReference type="InterPro" id="IPR050366">
    <property type="entry name" value="BP-dependent_transpt_permease"/>
</dbReference>
<feature type="region of interest" description="Disordered" evidence="8">
    <location>
        <begin position="1"/>
        <end position="26"/>
    </location>
</feature>
<organism evidence="10 11">
    <name type="scientific">Scardovia inopinata F0304</name>
    <dbReference type="NCBI Taxonomy" id="641146"/>
    <lineage>
        <taxon>Bacteria</taxon>
        <taxon>Bacillati</taxon>
        <taxon>Actinomycetota</taxon>
        <taxon>Actinomycetes</taxon>
        <taxon>Bifidobacteriales</taxon>
        <taxon>Bifidobacteriaceae</taxon>
        <taxon>Scardovia</taxon>
    </lineage>
</organism>
<dbReference type="PANTHER" id="PTHR43386:SF1">
    <property type="entry name" value="D,D-DIPEPTIDE TRANSPORT SYSTEM PERMEASE PROTEIN DDPC-RELATED"/>
    <property type="match status" value="1"/>
</dbReference>
<reference evidence="10 11" key="1">
    <citation type="submission" date="2012-01" db="EMBL/GenBank/DDBJ databases">
        <title>The Genome Sequence of Scardovia inopinata F0304.</title>
        <authorList>
            <consortium name="The Broad Institute Genome Sequencing Platform"/>
            <person name="Earl A."/>
            <person name="Ward D."/>
            <person name="Feldgarden M."/>
            <person name="Gevers D."/>
            <person name="Izard J."/>
            <person name="Baranova O.V."/>
            <person name="Blanton J.M."/>
            <person name="Tanner A.C."/>
            <person name="Dewhirst F.E."/>
            <person name="Young S.K."/>
            <person name="Zeng Q."/>
            <person name="Gargeya S."/>
            <person name="Fitzgerald M."/>
            <person name="Haas B."/>
            <person name="Abouelleil A."/>
            <person name="Alvarado L."/>
            <person name="Arachchi H.M."/>
            <person name="Berlin A."/>
            <person name="Chapman S.B."/>
            <person name="Gearin G."/>
            <person name="Goldberg J."/>
            <person name="Griggs A."/>
            <person name="Gujja S."/>
            <person name="Hansen M."/>
            <person name="Heiman D."/>
            <person name="Howarth C."/>
            <person name="Larimer J."/>
            <person name="Lui A."/>
            <person name="MacDonald P.J."/>
            <person name="McCowen C."/>
            <person name="Montmayeur A."/>
            <person name="Murphy C."/>
            <person name="Neiman D."/>
            <person name="Pearson M."/>
            <person name="Priest M."/>
            <person name="Roberts A."/>
            <person name="Saif S."/>
            <person name="Shea T."/>
            <person name="Sisk P."/>
            <person name="Stolte C."/>
            <person name="Sykes S."/>
            <person name="Wortman J."/>
            <person name="Nusbaum C."/>
            <person name="Birren B."/>
        </authorList>
    </citation>
    <scope>NUCLEOTIDE SEQUENCE [LARGE SCALE GENOMIC DNA]</scope>
    <source>
        <strain evidence="10 11">F0304</strain>
    </source>
</reference>
<dbReference type="GO" id="GO:0005886">
    <property type="term" value="C:plasma membrane"/>
    <property type="evidence" value="ECO:0007669"/>
    <property type="project" value="UniProtKB-SubCell"/>
</dbReference>
<dbReference type="AlphaFoldDB" id="W5IK90"/>
<feature type="transmembrane region" description="Helical" evidence="7">
    <location>
        <begin position="110"/>
        <end position="132"/>
    </location>
</feature>
<evidence type="ECO:0000259" key="9">
    <source>
        <dbReference type="PROSITE" id="PS50928"/>
    </source>
</evidence>
<feature type="transmembrane region" description="Helical" evidence="7">
    <location>
        <begin position="169"/>
        <end position="188"/>
    </location>
</feature>
<dbReference type="RefSeq" id="WP_006293369.1">
    <property type="nucleotide sequence ID" value="NZ_GG770225.1"/>
</dbReference>
<keyword evidence="3" id="KW-1003">Cell membrane</keyword>
<evidence type="ECO:0000256" key="3">
    <source>
        <dbReference type="ARBA" id="ARBA00022475"/>
    </source>
</evidence>
<sequence length="318" mass="33817">MSLKKKHQPAGQLINQPADKTPALSPAARSSPVRTVLSSLWSTASGWFCNIILIIWLLAALLSLLWTPYPLLRQEKNHILQPPSASHLMGTDAAGADILSWLLKGSGTELLIVLLVTAVTFLLGCAGTALTVSSRSWVSQVSVVVIDTLMAVPTIVIAMIVAVPLGKSVAIVIVACSLAYSFTIMRIVRPQARLAARSDYVRAARWAGAGDWEVFRRHILPSIAPMMTVQLSECAGTAVLAEIGLTYLGIGLPADIPSWGHSLAASSQLIGVYPLTVIWSGLCATLAVAALILCGDQLRECLDPVTNPRLRSAVEAQS</sequence>
<dbReference type="PANTHER" id="PTHR43386">
    <property type="entry name" value="OLIGOPEPTIDE TRANSPORT SYSTEM PERMEASE PROTEIN APPC"/>
    <property type="match status" value="1"/>
</dbReference>
<evidence type="ECO:0000256" key="2">
    <source>
        <dbReference type="ARBA" id="ARBA00022448"/>
    </source>
</evidence>
<dbReference type="CDD" id="cd06261">
    <property type="entry name" value="TM_PBP2"/>
    <property type="match status" value="1"/>
</dbReference>
<feature type="domain" description="ABC transmembrane type-1" evidence="9">
    <location>
        <begin position="106"/>
        <end position="294"/>
    </location>
</feature>